<dbReference type="EMBL" id="AWWV01012823">
    <property type="protein sequence ID" value="OMO64272.1"/>
    <property type="molecule type" value="Genomic_DNA"/>
</dbReference>
<comment type="caution">
    <text evidence="2">The sequence shown here is derived from an EMBL/GenBank/DDBJ whole genome shotgun (WGS) entry which is preliminary data.</text>
</comment>
<evidence type="ECO:0000313" key="3">
    <source>
        <dbReference type="Proteomes" id="UP000188268"/>
    </source>
</evidence>
<accession>A0A1R3H1P8</accession>
<dbReference type="Proteomes" id="UP000188268">
    <property type="component" value="Unassembled WGS sequence"/>
</dbReference>
<gene>
    <name evidence="2" type="ORF">CCACVL1_21896</name>
</gene>
<protein>
    <submittedName>
        <fullName evidence="2">Uncharacterized protein</fullName>
    </submittedName>
</protein>
<name>A0A1R3H1P8_COCAP</name>
<dbReference type="AlphaFoldDB" id="A0A1R3H1P8"/>
<reference evidence="2 3" key="1">
    <citation type="submission" date="2013-09" db="EMBL/GenBank/DDBJ databases">
        <title>Corchorus capsularis genome sequencing.</title>
        <authorList>
            <person name="Alam M."/>
            <person name="Haque M.S."/>
            <person name="Islam M.S."/>
            <person name="Emdad E.M."/>
            <person name="Islam M.M."/>
            <person name="Ahmed B."/>
            <person name="Halim A."/>
            <person name="Hossen Q.M.M."/>
            <person name="Hossain M.Z."/>
            <person name="Ahmed R."/>
            <person name="Khan M.M."/>
            <person name="Islam R."/>
            <person name="Rashid M.M."/>
            <person name="Khan S.A."/>
            <person name="Rahman M.S."/>
            <person name="Alam M."/>
        </authorList>
    </citation>
    <scope>NUCLEOTIDE SEQUENCE [LARGE SCALE GENOMIC DNA]</scope>
    <source>
        <strain evidence="3">cv. CVL-1</strain>
        <tissue evidence="2">Whole seedling</tissue>
    </source>
</reference>
<proteinExistence type="predicted"/>
<dbReference type="Gramene" id="OMO64272">
    <property type="protein sequence ID" value="OMO64272"/>
    <property type="gene ID" value="CCACVL1_21896"/>
</dbReference>
<keyword evidence="3" id="KW-1185">Reference proteome</keyword>
<organism evidence="2 3">
    <name type="scientific">Corchorus capsularis</name>
    <name type="common">Jute</name>
    <dbReference type="NCBI Taxonomy" id="210143"/>
    <lineage>
        <taxon>Eukaryota</taxon>
        <taxon>Viridiplantae</taxon>
        <taxon>Streptophyta</taxon>
        <taxon>Embryophyta</taxon>
        <taxon>Tracheophyta</taxon>
        <taxon>Spermatophyta</taxon>
        <taxon>Magnoliopsida</taxon>
        <taxon>eudicotyledons</taxon>
        <taxon>Gunneridae</taxon>
        <taxon>Pentapetalae</taxon>
        <taxon>rosids</taxon>
        <taxon>malvids</taxon>
        <taxon>Malvales</taxon>
        <taxon>Malvaceae</taxon>
        <taxon>Grewioideae</taxon>
        <taxon>Apeibeae</taxon>
        <taxon>Corchorus</taxon>
    </lineage>
</organism>
<evidence type="ECO:0000256" key="1">
    <source>
        <dbReference type="SAM" id="MobiDB-lite"/>
    </source>
</evidence>
<sequence>MSRIVVAELLLPATARRRKMSTRKNSIGSRYSSVPAAQFRPKSRHHRVH</sequence>
<feature type="compositionally biased region" description="Polar residues" evidence="1">
    <location>
        <begin position="23"/>
        <end position="32"/>
    </location>
</feature>
<feature type="region of interest" description="Disordered" evidence="1">
    <location>
        <begin position="18"/>
        <end position="49"/>
    </location>
</feature>
<evidence type="ECO:0000313" key="2">
    <source>
        <dbReference type="EMBL" id="OMO64272.1"/>
    </source>
</evidence>